<dbReference type="InterPro" id="IPR016169">
    <property type="entry name" value="FAD-bd_PCMH_sub2"/>
</dbReference>
<dbReference type="PANTHER" id="PTHR43762">
    <property type="entry name" value="L-GULONOLACTONE OXIDASE"/>
    <property type="match status" value="1"/>
</dbReference>
<dbReference type="SUPFAM" id="SSF55103">
    <property type="entry name" value="FAD-linked oxidases, C-terminal domain"/>
    <property type="match status" value="1"/>
</dbReference>
<dbReference type="PROSITE" id="PS51318">
    <property type="entry name" value="TAT"/>
    <property type="match status" value="1"/>
</dbReference>
<keyword evidence="1" id="KW-0285">Flavoprotein</keyword>
<dbReference type="Gene3D" id="1.10.45.10">
    <property type="entry name" value="Vanillyl-alcohol Oxidase, Chain A, domain 4"/>
    <property type="match status" value="1"/>
</dbReference>
<dbReference type="PANTHER" id="PTHR43762:SF1">
    <property type="entry name" value="D-ARABINONO-1,4-LACTONE OXIDASE"/>
    <property type="match status" value="1"/>
</dbReference>
<dbReference type="PROSITE" id="PS51387">
    <property type="entry name" value="FAD_PCMH"/>
    <property type="match status" value="1"/>
</dbReference>
<dbReference type="InterPro" id="IPR036318">
    <property type="entry name" value="FAD-bd_PCMH-like_sf"/>
</dbReference>
<dbReference type="Proteomes" id="UP000244913">
    <property type="component" value="Unassembled WGS sequence"/>
</dbReference>
<dbReference type="InterPro" id="IPR016166">
    <property type="entry name" value="FAD-bd_PCMH"/>
</dbReference>
<evidence type="ECO:0000313" key="5">
    <source>
        <dbReference type="Proteomes" id="UP000244913"/>
    </source>
</evidence>
<evidence type="ECO:0000256" key="1">
    <source>
        <dbReference type="ARBA" id="ARBA00022630"/>
    </source>
</evidence>
<dbReference type="InterPro" id="IPR016164">
    <property type="entry name" value="FAD-linked_Oxase-like_C"/>
</dbReference>
<sequence length="482" mass="51144">MSDGLTRREIAGAALAGAGALAAAGGASAAADPLVLDDASGLNATRVARLVRARPDKALVEALRRELKDAAAAGRPVCVGGARHSMGGQSLAGGGTAVTFDTGGCAADAASLTYRAHAGTRWRDVIAVLDPLGFAPKVTQSNSDFTLGGTFSVNAHGWAAPLGPMGSTVRAATLLLADGRVARCSREVEPELFALAMGGYGLVGVILDLEVELARNTSLAPRYEEMRARDFGARFAGAVKAPGVVMAYGRLSVARRDFLEKALMAVYRPVEVAPRPLAGGSEAMAGVARQVYRAQIGSDAWKETRWWAETELKPRLEPKVVTRNALIALPVSALAGHDRRRTDILHEYFLPPDGLAGFLEDCRRIIPKSGLELLNITLRYVAPDPTSVLAFAPGERVAGVMSFSQPKTDAAEAAMRAMTQGLVDSALAHGGSFYLPYRLHARPDQMARAYPNLARFAEAKRRLDPGGLFRNALWDRYFANVA</sequence>
<dbReference type="InterPro" id="IPR006094">
    <property type="entry name" value="Oxid_FAD_bind_N"/>
</dbReference>
<dbReference type="GO" id="GO:0016899">
    <property type="term" value="F:oxidoreductase activity, acting on the CH-OH group of donors, oxygen as acceptor"/>
    <property type="evidence" value="ECO:0007669"/>
    <property type="project" value="InterPro"/>
</dbReference>
<dbReference type="AlphaFoldDB" id="A0A2T9J4K8"/>
<comment type="caution">
    <text evidence="4">The sequence shown here is derived from an EMBL/GenBank/DDBJ whole genome shotgun (WGS) entry which is preliminary data.</text>
</comment>
<dbReference type="InterPro" id="IPR010031">
    <property type="entry name" value="FAD_lactone_oxidase-like"/>
</dbReference>
<dbReference type="EMBL" id="QDKP01000053">
    <property type="protein sequence ID" value="PVM75705.1"/>
    <property type="molecule type" value="Genomic_DNA"/>
</dbReference>
<accession>A0A2T9J4K8</accession>
<proteinExistence type="predicted"/>
<evidence type="ECO:0000313" key="4">
    <source>
        <dbReference type="EMBL" id="PVM75705.1"/>
    </source>
</evidence>
<dbReference type="GO" id="GO:0071949">
    <property type="term" value="F:FAD binding"/>
    <property type="evidence" value="ECO:0007669"/>
    <property type="project" value="InterPro"/>
</dbReference>
<dbReference type="RefSeq" id="WP_116569089.1">
    <property type="nucleotide sequence ID" value="NZ_QDKP01000053.1"/>
</dbReference>
<protein>
    <submittedName>
        <fullName evidence="4">FAD-binding protein</fullName>
    </submittedName>
</protein>
<dbReference type="InterPro" id="IPR016171">
    <property type="entry name" value="Vanillyl_alc_oxidase_C-sub2"/>
</dbReference>
<dbReference type="Pfam" id="PF01565">
    <property type="entry name" value="FAD_binding_4"/>
    <property type="match status" value="1"/>
</dbReference>
<keyword evidence="5" id="KW-1185">Reference proteome</keyword>
<organism evidence="4 5">
    <name type="scientific">Caulobacter radicis</name>
    <dbReference type="NCBI Taxonomy" id="2172650"/>
    <lineage>
        <taxon>Bacteria</taxon>
        <taxon>Pseudomonadati</taxon>
        <taxon>Pseudomonadota</taxon>
        <taxon>Alphaproteobacteria</taxon>
        <taxon>Caulobacterales</taxon>
        <taxon>Caulobacteraceae</taxon>
        <taxon>Caulobacter</taxon>
    </lineage>
</organism>
<dbReference type="SUPFAM" id="SSF56176">
    <property type="entry name" value="FAD-binding/transporter-associated domain-like"/>
    <property type="match status" value="1"/>
</dbReference>
<dbReference type="Gene3D" id="3.30.465.10">
    <property type="match status" value="1"/>
</dbReference>
<evidence type="ECO:0000259" key="3">
    <source>
        <dbReference type="PROSITE" id="PS51387"/>
    </source>
</evidence>
<name>A0A2T9J4K8_9CAUL</name>
<gene>
    <name evidence="4" type="ORF">DDF65_18360</name>
</gene>
<evidence type="ECO:0000256" key="2">
    <source>
        <dbReference type="ARBA" id="ARBA00022827"/>
    </source>
</evidence>
<dbReference type="InterPro" id="IPR006311">
    <property type="entry name" value="TAT_signal"/>
</dbReference>
<feature type="domain" description="FAD-binding PCMH-type" evidence="3">
    <location>
        <begin position="40"/>
        <end position="216"/>
    </location>
</feature>
<keyword evidence="2" id="KW-0274">FAD</keyword>
<reference evidence="4 5" key="1">
    <citation type="submission" date="2018-04" db="EMBL/GenBank/DDBJ databases">
        <title>The genome sequence of Caulobacter sp. 736.</title>
        <authorList>
            <person name="Gao J."/>
            <person name="Sun J."/>
        </authorList>
    </citation>
    <scope>NUCLEOTIDE SEQUENCE [LARGE SCALE GENOMIC DNA]</scope>
    <source>
        <strain evidence="4 5">736</strain>
    </source>
</reference>